<dbReference type="Proteomes" id="UP000694888">
    <property type="component" value="Unplaced"/>
</dbReference>
<protein>
    <recommendedName>
        <fullName evidence="3">Swi5-dependent recombination DNA repair protein 1 homolog</fullName>
    </recommendedName>
    <alternativeName>
        <fullName evidence="10">Meiosis protein 5 homolog</fullName>
    </alternativeName>
</protein>
<keyword evidence="8" id="KW-0234">DNA repair</keyword>
<keyword evidence="6" id="KW-0175">Coiled coil</keyword>
<keyword evidence="5" id="KW-0805">Transcription regulation</keyword>
<dbReference type="PANTHER" id="PTHR28643">
    <property type="entry name" value="SWI5-DEPENDENT RECOMBINATION DNA REPAIR PROTEIN 1 HOMOLOG"/>
    <property type="match status" value="1"/>
</dbReference>
<comment type="similarity">
    <text evidence="2">Belongs to the SFR1/MEI5 family.</text>
</comment>
<keyword evidence="4" id="KW-0227">DNA damage</keyword>
<evidence type="ECO:0000256" key="11">
    <source>
        <dbReference type="SAM" id="MobiDB-lite"/>
    </source>
</evidence>
<dbReference type="RefSeq" id="XP_005096443.1">
    <property type="nucleotide sequence ID" value="XM_005096386.3"/>
</dbReference>
<evidence type="ECO:0000256" key="5">
    <source>
        <dbReference type="ARBA" id="ARBA00023015"/>
    </source>
</evidence>
<dbReference type="PANTHER" id="PTHR28643:SF1">
    <property type="entry name" value="SWI5-DEPENDENT RECOMBINATION DNA REPAIR PROTEIN 1 HOMOLOG"/>
    <property type="match status" value="1"/>
</dbReference>
<evidence type="ECO:0000256" key="8">
    <source>
        <dbReference type="ARBA" id="ARBA00023204"/>
    </source>
</evidence>
<evidence type="ECO:0000256" key="10">
    <source>
        <dbReference type="ARBA" id="ARBA00033234"/>
    </source>
</evidence>
<proteinExistence type="inferred from homology"/>
<evidence type="ECO:0000256" key="6">
    <source>
        <dbReference type="ARBA" id="ARBA00023054"/>
    </source>
</evidence>
<dbReference type="InterPro" id="IPR018468">
    <property type="entry name" value="SFR1/Mei5"/>
</dbReference>
<gene>
    <name evidence="13 14" type="primary">LOC101859701</name>
</gene>
<dbReference type="Pfam" id="PF10376">
    <property type="entry name" value="Mei5"/>
    <property type="match status" value="1"/>
</dbReference>
<evidence type="ECO:0000313" key="13">
    <source>
        <dbReference type="RefSeq" id="XP_005096443.1"/>
    </source>
</evidence>
<evidence type="ECO:0000256" key="2">
    <source>
        <dbReference type="ARBA" id="ARBA00008729"/>
    </source>
</evidence>
<reference evidence="13 14" key="1">
    <citation type="submission" date="2025-05" db="UniProtKB">
        <authorList>
            <consortium name="RefSeq"/>
        </authorList>
    </citation>
    <scope>IDENTIFICATION</scope>
</reference>
<sequence length="276" mass="31120">MDRTPQQIVKNKDLPGNKMSSSLRERLKKCGRYHPGTPTSIHSPQTSQFKTETAILNNCMNSPTAEFTPSKDVLQKNHLLSAVEGDTNFRLPSKLKTLKPIKFEDRIKSVDQTIDGNSKTQYSDSCDVGTSTHVLTDDLSKKVSTDTSSDSNCIDPSTSVPQSHSDVVEGDHLQSDPSCQSEDMEELLAVKKTLQSDLLKQEECLRKLKMVKMYREKNNLTELQKLIDTWRDVSQRALTDLLELQPPPQPHMSDLISHLQIDPEFIGYNKEEEGFS</sequence>
<keyword evidence="7" id="KW-0804">Transcription</keyword>
<keyword evidence="9" id="KW-0539">Nucleus</keyword>
<dbReference type="InterPro" id="IPR042429">
    <property type="entry name" value="SFR1"/>
</dbReference>
<feature type="compositionally biased region" description="Polar residues" evidence="11">
    <location>
        <begin position="152"/>
        <end position="165"/>
    </location>
</feature>
<evidence type="ECO:0000256" key="9">
    <source>
        <dbReference type="ARBA" id="ARBA00023242"/>
    </source>
</evidence>
<evidence type="ECO:0000256" key="4">
    <source>
        <dbReference type="ARBA" id="ARBA00022763"/>
    </source>
</evidence>
<evidence type="ECO:0000256" key="1">
    <source>
        <dbReference type="ARBA" id="ARBA00004123"/>
    </source>
</evidence>
<keyword evidence="12" id="KW-1185">Reference proteome</keyword>
<feature type="region of interest" description="Disordered" evidence="11">
    <location>
        <begin position="142"/>
        <end position="180"/>
    </location>
</feature>
<evidence type="ECO:0000313" key="14">
    <source>
        <dbReference type="RefSeq" id="XP_005096444.1"/>
    </source>
</evidence>
<feature type="region of interest" description="Disordered" evidence="11">
    <location>
        <begin position="1"/>
        <end position="21"/>
    </location>
</feature>
<dbReference type="Gene3D" id="6.10.140.1020">
    <property type="match status" value="1"/>
</dbReference>
<evidence type="ECO:0000256" key="3">
    <source>
        <dbReference type="ARBA" id="ARBA00014688"/>
    </source>
</evidence>
<dbReference type="GeneID" id="101859701"/>
<evidence type="ECO:0000256" key="7">
    <source>
        <dbReference type="ARBA" id="ARBA00023163"/>
    </source>
</evidence>
<name>A0ABM0JLE1_APLCA</name>
<comment type="subcellular location">
    <subcellularLocation>
        <location evidence="1">Nucleus</location>
    </subcellularLocation>
</comment>
<dbReference type="RefSeq" id="XP_005096444.1">
    <property type="nucleotide sequence ID" value="XM_005096387.3"/>
</dbReference>
<accession>A0ABM0JLE1</accession>
<evidence type="ECO:0000313" key="12">
    <source>
        <dbReference type="Proteomes" id="UP000694888"/>
    </source>
</evidence>
<organism evidence="12 13">
    <name type="scientific">Aplysia californica</name>
    <name type="common">California sea hare</name>
    <dbReference type="NCBI Taxonomy" id="6500"/>
    <lineage>
        <taxon>Eukaryota</taxon>
        <taxon>Metazoa</taxon>
        <taxon>Spiralia</taxon>
        <taxon>Lophotrochozoa</taxon>
        <taxon>Mollusca</taxon>
        <taxon>Gastropoda</taxon>
        <taxon>Heterobranchia</taxon>
        <taxon>Euthyneura</taxon>
        <taxon>Tectipleura</taxon>
        <taxon>Aplysiida</taxon>
        <taxon>Aplysioidea</taxon>
        <taxon>Aplysiidae</taxon>
        <taxon>Aplysia</taxon>
    </lineage>
</organism>